<evidence type="ECO:0000313" key="13">
    <source>
        <dbReference type="Proteomes" id="UP000007100"/>
    </source>
</evidence>
<evidence type="ECO:0000256" key="3">
    <source>
        <dbReference type="ARBA" id="ARBA00022692"/>
    </source>
</evidence>
<evidence type="ECO:0000256" key="6">
    <source>
        <dbReference type="ARBA" id="ARBA00023002"/>
    </source>
</evidence>
<comment type="subcellular location">
    <subcellularLocation>
        <location evidence="2">Membrane</location>
        <topology evidence="2">Multi-pass membrane protein</topology>
    </subcellularLocation>
</comment>
<keyword evidence="5" id="KW-1133">Transmembrane helix</keyword>
<dbReference type="InterPro" id="IPR023754">
    <property type="entry name" value="HemeA_Synthase_type2"/>
</dbReference>
<evidence type="ECO:0000256" key="1">
    <source>
        <dbReference type="ARBA" id="ARBA00001970"/>
    </source>
</evidence>
<keyword evidence="3" id="KW-0812">Transmembrane</keyword>
<organism evidence="12 13">
    <name type="scientific">Acidiphilium multivorum (strain DSM 11245 / JCM 8867 / NBRC 100883 / AIU 301)</name>
    <dbReference type="NCBI Taxonomy" id="926570"/>
    <lineage>
        <taxon>Bacteria</taxon>
        <taxon>Pseudomonadati</taxon>
        <taxon>Pseudomonadota</taxon>
        <taxon>Alphaproteobacteria</taxon>
        <taxon>Acetobacterales</taxon>
        <taxon>Acidocellaceae</taxon>
        <taxon>Acidiphilium</taxon>
    </lineage>
</organism>
<name>F0IXV2_ACIMA</name>
<gene>
    <name evidence="12" type="primary">ctaA</name>
    <name evidence="12" type="ordered locus">ACMV_12650</name>
</gene>
<dbReference type="RefSeq" id="WP_013639890.1">
    <property type="nucleotide sequence ID" value="NC_015186.1"/>
</dbReference>
<proteinExistence type="predicted"/>
<dbReference type="AlphaFoldDB" id="F0IXV2"/>
<evidence type="ECO:0000256" key="2">
    <source>
        <dbReference type="ARBA" id="ARBA00004141"/>
    </source>
</evidence>
<dbReference type="GO" id="GO:0016020">
    <property type="term" value="C:membrane"/>
    <property type="evidence" value="ECO:0007669"/>
    <property type="project" value="UniProtKB-SubCell"/>
</dbReference>
<dbReference type="OrthoDB" id="9793156at2"/>
<dbReference type="PANTHER" id="PTHR23289">
    <property type="entry name" value="CYTOCHROME C OXIDASE ASSEMBLY PROTEIN COX15"/>
    <property type="match status" value="1"/>
</dbReference>
<dbReference type="KEGG" id="amv:ACMV_12650"/>
<dbReference type="HOGENOM" id="CLU_017627_0_0_5"/>
<keyword evidence="8" id="KW-0350">Heme biosynthesis</keyword>
<dbReference type="InterPro" id="IPR003780">
    <property type="entry name" value="COX15/CtaA_fam"/>
</dbReference>
<evidence type="ECO:0000256" key="11">
    <source>
        <dbReference type="ARBA" id="ARBA00048044"/>
    </source>
</evidence>
<dbReference type="Pfam" id="PF02628">
    <property type="entry name" value="COX15-CtaA"/>
    <property type="match status" value="1"/>
</dbReference>
<dbReference type="EC" id="1.3.-.-" evidence="12"/>
<keyword evidence="6 12" id="KW-0560">Oxidoreductase</keyword>
<keyword evidence="4" id="KW-0479">Metal-binding</keyword>
<evidence type="ECO:0000256" key="9">
    <source>
        <dbReference type="ARBA" id="ARBA00023136"/>
    </source>
</evidence>
<sequence>MSGAAARGDRLVGTWLLVICFMIFGMVVGGGHARTIGAGFVIQTWQPFTGIVPPLTHAAWERAFGLYKATAQYQAMQPKMTLGQFQSLYLPMFLDRDWGRLMAVVFLVPLAAFRLRGRISNRLTAWLLFLFALGAGEATMGWYMTYEGMTSRILQPSPLYLGPHFVLAMLIFTAMLWTALTLRNPEPAILPGLARLRGLLSVSIGLIIATIGLGALVAASGALKVYNTFPLMDGHALPPHALALHPLWLNFLANKATVQFEHRVAATVTAIVVVVAAAMGLRAPVGAKARDLFLLLAGLVSLQYILGMSTLVSGMAELGYVHELNAVLLLAACIACRHALRGATAAVPLPVYEMKAAE</sequence>
<dbReference type="Proteomes" id="UP000007100">
    <property type="component" value="Chromosome"/>
</dbReference>
<evidence type="ECO:0000256" key="5">
    <source>
        <dbReference type="ARBA" id="ARBA00022989"/>
    </source>
</evidence>
<protein>
    <submittedName>
        <fullName evidence="12">Heme A synthase</fullName>
        <ecNumber evidence="12">1.3.-.-</ecNumber>
    </submittedName>
</protein>
<keyword evidence="7" id="KW-0408">Iron</keyword>
<dbReference type="PANTHER" id="PTHR23289:SF2">
    <property type="entry name" value="CYTOCHROME C OXIDASE ASSEMBLY PROTEIN COX15 HOMOLOG"/>
    <property type="match status" value="1"/>
</dbReference>
<evidence type="ECO:0000256" key="10">
    <source>
        <dbReference type="ARBA" id="ARBA00044501"/>
    </source>
</evidence>
<dbReference type="EMBL" id="AP012035">
    <property type="protein sequence ID" value="BAJ80612.1"/>
    <property type="molecule type" value="Genomic_DNA"/>
</dbReference>
<reference evidence="12 13" key="1">
    <citation type="submission" date="2010-12" db="EMBL/GenBank/DDBJ databases">
        <title>Whole genome sequence of Acidiphilium multivorum AIU301.</title>
        <authorList>
            <person name="Narita-Yamada S."/>
            <person name="Nakamura S."/>
            <person name="Ito N."/>
            <person name="Takarada H."/>
            <person name="Katano Y."/>
            <person name="Nakazawa H."/>
            <person name="Hosoyama A."/>
            <person name="Yamada R."/>
            <person name="Fujita N."/>
        </authorList>
    </citation>
    <scope>NUCLEOTIDE SEQUENCE [LARGE SCALE GENOMIC DNA]</scope>
    <source>
        <strain evidence="13">DSM 11245 / JCM 8867 / AIU301</strain>
    </source>
</reference>
<comment type="catalytic activity">
    <reaction evidence="11">
        <text>Fe(II)-heme o + 2 A + H2O = Fe(II)-heme a + 2 AH2</text>
        <dbReference type="Rhea" id="RHEA:63388"/>
        <dbReference type="ChEBI" id="CHEBI:13193"/>
        <dbReference type="ChEBI" id="CHEBI:15377"/>
        <dbReference type="ChEBI" id="CHEBI:17499"/>
        <dbReference type="ChEBI" id="CHEBI:60530"/>
        <dbReference type="ChEBI" id="CHEBI:61715"/>
        <dbReference type="EC" id="1.17.99.9"/>
    </reaction>
    <physiologicalReaction direction="left-to-right" evidence="11">
        <dbReference type="Rhea" id="RHEA:63389"/>
    </physiologicalReaction>
</comment>
<dbReference type="GO" id="GO:0016653">
    <property type="term" value="F:oxidoreductase activity, acting on NAD(P)H, heme protein as acceptor"/>
    <property type="evidence" value="ECO:0007669"/>
    <property type="project" value="TreeGrafter"/>
</dbReference>
<evidence type="ECO:0000313" key="12">
    <source>
        <dbReference type="EMBL" id="BAJ80612.1"/>
    </source>
</evidence>
<evidence type="ECO:0000256" key="8">
    <source>
        <dbReference type="ARBA" id="ARBA00023133"/>
    </source>
</evidence>
<dbReference type="GO" id="GO:0120547">
    <property type="term" value="F:heme A synthase activity"/>
    <property type="evidence" value="ECO:0007669"/>
    <property type="project" value="UniProtKB-EC"/>
</dbReference>
<comment type="cofactor">
    <cofactor evidence="1">
        <name>heme b</name>
        <dbReference type="ChEBI" id="CHEBI:60344"/>
    </cofactor>
</comment>
<keyword evidence="13" id="KW-1185">Reference proteome</keyword>
<evidence type="ECO:0000256" key="7">
    <source>
        <dbReference type="ARBA" id="ARBA00023004"/>
    </source>
</evidence>
<evidence type="ECO:0000256" key="4">
    <source>
        <dbReference type="ARBA" id="ARBA00022723"/>
    </source>
</evidence>
<dbReference type="GO" id="GO:0046872">
    <property type="term" value="F:metal ion binding"/>
    <property type="evidence" value="ECO:0007669"/>
    <property type="project" value="UniProtKB-KW"/>
</dbReference>
<dbReference type="GO" id="GO:0006784">
    <property type="term" value="P:heme A biosynthetic process"/>
    <property type="evidence" value="ECO:0007669"/>
    <property type="project" value="InterPro"/>
</dbReference>
<accession>F0IXV2</accession>
<keyword evidence="9" id="KW-0472">Membrane</keyword>
<comment type="pathway">
    <text evidence="10">Porphyrin-containing compound metabolism; heme A biosynthesis; heme A from heme O: step 1/1.</text>
</comment>